<dbReference type="InterPro" id="IPR051826">
    <property type="entry name" value="E3_ubiquitin-ligase_domain"/>
</dbReference>
<dbReference type="GO" id="GO:0006511">
    <property type="term" value="P:ubiquitin-dependent protein catabolic process"/>
    <property type="evidence" value="ECO:0007669"/>
    <property type="project" value="TreeGrafter"/>
</dbReference>
<reference evidence="5 6" key="1">
    <citation type="journal article" date="2022" name="Nat. Ecol. Evol.">
        <title>A masculinizing supergene underlies an exaggerated male reproductive morph in a spider.</title>
        <authorList>
            <person name="Hendrickx F."/>
            <person name="De Corte Z."/>
            <person name="Sonet G."/>
            <person name="Van Belleghem S.M."/>
            <person name="Kostlbacher S."/>
            <person name="Vangestel C."/>
        </authorList>
    </citation>
    <scope>NUCLEOTIDE SEQUENCE [LARGE SCALE GENOMIC DNA]</scope>
    <source>
        <strain evidence="5">W744_W776</strain>
    </source>
</reference>
<dbReference type="AlphaFoldDB" id="A0AAV6V3D4"/>
<dbReference type="Gene3D" id="3.30.40.10">
    <property type="entry name" value="Zinc/RING finger domain, C3HC4 (zinc finger)"/>
    <property type="match status" value="1"/>
</dbReference>
<organism evidence="5 6">
    <name type="scientific">Oedothorax gibbosus</name>
    <dbReference type="NCBI Taxonomy" id="931172"/>
    <lineage>
        <taxon>Eukaryota</taxon>
        <taxon>Metazoa</taxon>
        <taxon>Ecdysozoa</taxon>
        <taxon>Arthropoda</taxon>
        <taxon>Chelicerata</taxon>
        <taxon>Arachnida</taxon>
        <taxon>Araneae</taxon>
        <taxon>Araneomorphae</taxon>
        <taxon>Entelegynae</taxon>
        <taxon>Araneoidea</taxon>
        <taxon>Linyphiidae</taxon>
        <taxon>Erigoninae</taxon>
        <taxon>Oedothorax</taxon>
    </lineage>
</organism>
<accession>A0AAV6V3D4</accession>
<dbReference type="GO" id="GO:0008270">
    <property type="term" value="F:zinc ion binding"/>
    <property type="evidence" value="ECO:0007669"/>
    <property type="project" value="UniProtKB-KW"/>
</dbReference>
<evidence type="ECO:0000313" key="6">
    <source>
        <dbReference type="Proteomes" id="UP000827092"/>
    </source>
</evidence>
<dbReference type="PANTHER" id="PTHR22765">
    <property type="entry name" value="RING FINGER AND PROTEASE ASSOCIATED DOMAIN-CONTAINING"/>
    <property type="match status" value="1"/>
</dbReference>
<dbReference type="GO" id="GO:0061630">
    <property type="term" value="F:ubiquitin protein ligase activity"/>
    <property type="evidence" value="ECO:0007669"/>
    <property type="project" value="TreeGrafter"/>
</dbReference>
<name>A0AAV6V3D4_9ARAC</name>
<keyword evidence="2" id="KW-0862">Zinc</keyword>
<dbReference type="InterPro" id="IPR001841">
    <property type="entry name" value="Znf_RING"/>
</dbReference>
<comment type="caution">
    <text evidence="5">The sequence shown here is derived from an EMBL/GenBank/DDBJ whole genome shotgun (WGS) entry which is preliminary data.</text>
</comment>
<dbReference type="InterPro" id="IPR013083">
    <property type="entry name" value="Znf_RING/FYVE/PHD"/>
</dbReference>
<sequence length="117" mass="13666">MMGVGKNWNLRPSLPRRCKNNGSTTNTSIYVETECTIECRLCGTIVPDRNQNAIFGRFRRLPKSKTVKVTGSEVDCAICLNPLQYKRMLLLFCNHRFHKKCILRWFQVDKRCPICRK</sequence>
<keyword evidence="6" id="KW-1185">Reference proteome</keyword>
<dbReference type="EMBL" id="JAFNEN010000186">
    <property type="protein sequence ID" value="KAG8190325.1"/>
    <property type="molecule type" value="Genomic_DNA"/>
</dbReference>
<protein>
    <recommendedName>
        <fullName evidence="4">RING-type domain-containing protein</fullName>
    </recommendedName>
</protein>
<dbReference type="PROSITE" id="PS50089">
    <property type="entry name" value="ZF_RING_2"/>
    <property type="match status" value="1"/>
</dbReference>
<dbReference type="SUPFAM" id="SSF57850">
    <property type="entry name" value="RING/U-box"/>
    <property type="match status" value="1"/>
</dbReference>
<gene>
    <name evidence="5" type="ORF">JTE90_014431</name>
</gene>
<dbReference type="Proteomes" id="UP000827092">
    <property type="component" value="Unassembled WGS sequence"/>
</dbReference>
<feature type="domain" description="RING-type" evidence="4">
    <location>
        <begin position="76"/>
        <end position="116"/>
    </location>
</feature>
<keyword evidence="1 3" id="KW-0863">Zinc-finger</keyword>
<evidence type="ECO:0000313" key="5">
    <source>
        <dbReference type="EMBL" id="KAG8190325.1"/>
    </source>
</evidence>
<evidence type="ECO:0000256" key="3">
    <source>
        <dbReference type="PROSITE-ProRule" id="PRU00175"/>
    </source>
</evidence>
<keyword evidence="1 3" id="KW-0479">Metal-binding</keyword>
<proteinExistence type="predicted"/>
<dbReference type="PANTHER" id="PTHR22765:SF416">
    <property type="entry name" value="E3 UBIQUITIN-PROTEIN LIGASE GODZILLA"/>
    <property type="match status" value="1"/>
</dbReference>
<evidence type="ECO:0000259" key="4">
    <source>
        <dbReference type="PROSITE" id="PS50089"/>
    </source>
</evidence>
<evidence type="ECO:0000256" key="1">
    <source>
        <dbReference type="ARBA" id="ARBA00022771"/>
    </source>
</evidence>
<dbReference type="GO" id="GO:0005737">
    <property type="term" value="C:cytoplasm"/>
    <property type="evidence" value="ECO:0007669"/>
    <property type="project" value="TreeGrafter"/>
</dbReference>
<evidence type="ECO:0000256" key="2">
    <source>
        <dbReference type="ARBA" id="ARBA00022833"/>
    </source>
</evidence>
<dbReference type="Pfam" id="PF13639">
    <property type="entry name" value="zf-RING_2"/>
    <property type="match status" value="1"/>
</dbReference>
<dbReference type="SMART" id="SM00184">
    <property type="entry name" value="RING"/>
    <property type="match status" value="1"/>
</dbReference>